<proteinExistence type="predicted"/>
<dbReference type="RefSeq" id="WP_200758199.1">
    <property type="nucleotide sequence ID" value="NZ_AP023366.1"/>
</dbReference>
<gene>
    <name evidence="1" type="ORF">skT53_27880</name>
</gene>
<evidence type="ECO:0000313" key="2">
    <source>
        <dbReference type="Proteomes" id="UP000593802"/>
    </source>
</evidence>
<protein>
    <recommendedName>
        <fullName evidence="3">Cytotoxin</fullName>
    </recommendedName>
</protein>
<dbReference type="Gene3D" id="3.30.2310.20">
    <property type="entry name" value="RelE-like"/>
    <property type="match status" value="1"/>
</dbReference>
<dbReference type="Proteomes" id="UP000593802">
    <property type="component" value="Chromosome"/>
</dbReference>
<dbReference type="EMBL" id="AP023366">
    <property type="protein sequence ID" value="BCJ87803.1"/>
    <property type="molecule type" value="Genomic_DNA"/>
</dbReference>
<reference evidence="1 2" key="1">
    <citation type="submission" date="2020-08" db="EMBL/GenBank/DDBJ databases">
        <title>Complete Genome Sequence of Effusibacillus dendaii Strain skT53, Isolated from Farmland soil.</title>
        <authorList>
            <person name="Konishi T."/>
            <person name="Kawasaki H."/>
        </authorList>
    </citation>
    <scope>NUCLEOTIDE SEQUENCE [LARGE SCALE GENOMIC DNA]</scope>
    <source>
        <strain evidence="2">skT53</strain>
    </source>
</reference>
<dbReference type="AlphaFoldDB" id="A0A7I8DCA0"/>
<dbReference type="SUPFAM" id="SSF143011">
    <property type="entry name" value="RelE-like"/>
    <property type="match status" value="1"/>
</dbReference>
<accession>A0A7I8DCA0</accession>
<evidence type="ECO:0000313" key="1">
    <source>
        <dbReference type="EMBL" id="BCJ87803.1"/>
    </source>
</evidence>
<dbReference type="InterPro" id="IPR035093">
    <property type="entry name" value="RelE/ParE_toxin_dom_sf"/>
</dbReference>
<sequence length="86" mass="10157">MIVVRSDRFVKVFKKLGSKEEQKRIICALELMGRDFRHPSLRVKRIQGTEALWEASASMDLRIVFEMTEDAIYLYRCGQHDILNRL</sequence>
<name>A0A7I8DCA0_9BACL</name>
<keyword evidence="2" id="KW-1185">Reference proteome</keyword>
<organism evidence="1 2">
    <name type="scientific">Effusibacillus dendaii</name>
    <dbReference type="NCBI Taxonomy" id="2743772"/>
    <lineage>
        <taxon>Bacteria</taxon>
        <taxon>Bacillati</taxon>
        <taxon>Bacillota</taxon>
        <taxon>Bacilli</taxon>
        <taxon>Bacillales</taxon>
        <taxon>Alicyclobacillaceae</taxon>
        <taxon>Effusibacillus</taxon>
    </lineage>
</organism>
<dbReference type="KEGG" id="eff:skT53_27880"/>
<evidence type="ECO:0008006" key="3">
    <source>
        <dbReference type="Google" id="ProtNLM"/>
    </source>
</evidence>